<dbReference type="RefSeq" id="WP_099911140.1">
    <property type="nucleotide sequence ID" value="NZ_AWWI01000074.1"/>
</dbReference>
<protein>
    <recommendedName>
        <fullName evidence="2">PepSY domain-containing protein</fullName>
    </recommendedName>
</protein>
<name>A0A2G8REX6_9RHOB</name>
<comment type="caution">
    <text evidence="3">The sequence shown here is derived from an EMBL/GenBank/DDBJ whole genome shotgun (WGS) entry which is preliminary data.</text>
</comment>
<accession>A0A2G8REX6</accession>
<reference evidence="3 4" key="1">
    <citation type="submission" date="2013-09" db="EMBL/GenBank/DDBJ databases">
        <title>Genome sequencing of Phaeobacter antarcticus sp. nov. SM1211.</title>
        <authorList>
            <person name="Zhang X.-Y."/>
            <person name="Liu C."/>
            <person name="Chen X.-L."/>
            <person name="Xie B.-B."/>
            <person name="Qin Q.-L."/>
            <person name="Rong J.-C."/>
            <person name="Zhang Y.-Z."/>
        </authorList>
    </citation>
    <scope>NUCLEOTIDE SEQUENCE [LARGE SCALE GENOMIC DNA]</scope>
    <source>
        <strain evidence="3 4">SM1211</strain>
    </source>
</reference>
<dbReference type="AlphaFoldDB" id="A0A2G8REX6"/>
<feature type="signal peptide" evidence="1">
    <location>
        <begin position="1"/>
        <end position="19"/>
    </location>
</feature>
<keyword evidence="4" id="KW-1185">Reference proteome</keyword>
<dbReference type="Proteomes" id="UP000231259">
    <property type="component" value="Unassembled WGS sequence"/>
</dbReference>
<dbReference type="EMBL" id="AWWI01000074">
    <property type="protein sequence ID" value="PIL19951.1"/>
    <property type="molecule type" value="Genomic_DNA"/>
</dbReference>
<evidence type="ECO:0000313" key="4">
    <source>
        <dbReference type="Proteomes" id="UP000231259"/>
    </source>
</evidence>
<feature type="domain" description="PepSY" evidence="2">
    <location>
        <begin position="4"/>
        <end position="80"/>
    </location>
</feature>
<evidence type="ECO:0000259" key="2">
    <source>
        <dbReference type="Pfam" id="PF13670"/>
    </source>
</evidence>
<sequence>MKIATLAAMMTLSATAAFAEPECTAPAEGAAAPVWKSIQSFEEEGGVVRSFKINSGACYEIYGTLDGTNMEVFFDPTTGEELDRIDA</sequence>
<proteinExistence type="predicted"/>
<organism evidence="3 4">
    <name type="scientific">Puniceibacterium antarcticum</name>
    <dbReference type="NCBI Taxonomy" id="1206336"/>
    <lineage>
        <taxon>Bacteria</taxon>
        <taxon>Pseudomonadati</taxon>
        <taxon>Pseudomonadota</taxon>
        <taxon>Alphaproteobacteria</taxon>
        <taxon>Rhodobacterales</taxon>
        <taxon>Paracoccaceae</taxon>
        <taxon>Puniceibacterium</taxon>
    </lineage>
</organism>
<keyword evidence="1" id="KW-0732">Signal</keyword>
<evidence type="ECO:0000313" key="3">
    <source>
        <dbReference type="EMBL" id="PIL19951.1"/>
    </source>
</evidence>
<feature type="chain" id="PRO_5013963673" description="PepSY domain-containing protein" evidence="1">
    <location>
        <begin position="20"/>
        <end position="87"/>
    </location>
</feature>
<evidence type="ECO:0000256" key="1">
    <source>
        <dbReference type="SAM" id="SignalP"/>
    </source>
</evidence>
<dbReference type="InterPro" id="IPR025711">
    <property type="entry name" value="PepSY"/>
</dbReference>
<dbReference type="OrthoDB" id="7365433at2"/>
<gene>
    <name evidence="3" type="ORF">P775_12030</name>
</gene>
<dbReference type="Pfam" id="PF13670">
    <property type="entry name" value="PepSY_2"/>
    <property type="match status" value="1"/>
</dbReference>